<protein>
    <submittedName>
        <fullName evidence="3">Uncharacterized protein LOC104706506</fullName>
    </submittedName>
</protein>
<keyword evidence="1" id="KW-0472">Membrane</keyword>
<evidence type="ECO:0000256" key="1">
    <source>
        <dbReference type="SAM" id="Phobius"/>
    </source>
</evidence>
<accession>A0ABM0T538</accession>
<proteinExistence type="predicted"/>
<evidence type="ECO:0000313" key="3">
    <source>
        <dbReference type="RefSeq" id="XP_010421007.1"/>
    </source>
</evidence>
<name>A0ABM0T538_CAMSA</name>
<keyword evidence="2" id="KW-1185">Reference proteome</keyword>
<keyword evidence="1" id="KW-0812">Transmembrane</keyword>
<dbReference type="RefSeq" id="XP_010421007.1">
    <property type="nucleotide sequence ID" value="XM_010422705.2"/>
</dbReference>
<evidence type="ECO:0000313" key="2">
    <source>
        <dbReference type="Proteomes" id="UP000694864"/>
    </source>
</evidence>
<keyword evidence="1" id="KW-1133">Transmembrane helix</keyword>
<gene>
    <name evidence="3" type="primary">LOC104706506</name>
</gene>
<feature type="transmembrane region" description="Helical" evidence="1">
    <location>
        <begin position="27"/>
        <end position="54"/>
    </location>
</feature>
<dbReference type="GeneID" id="104706506"/>
<dbReference type="Proteomes" id="UP000694864">
    <property type="component" value="Chromosome 8"/>
</dbReference>
<reference evidence="3" key="2">
    <citation type="submission" date="2025-08" db="UniProtKB">
        <authorList>
            <consortium name="RefSeq"/>
        </authorList>
    </citation>
    <scope>IDENTIFICATION</scope>
    <source>
        <tissue evidence="3">Leaf</tissue>
    </source>
</reference>
<sequence length="215" mass="23727">MANPQCTACGVIHQRGQCRYDLPRQEITPAICCVVYLTTIGVLFFFILFVLFFYNLADKQQLCYIELFADSVSVSNANVSAADWRIGVVATSPVIHRKISLHTLKSRLLRGDQVISNSSSSSSSEFFGESVNGNKANVVFEKVVMPEVTGDVIWDFRVEILSAVSIDVNHGNGFLMVTCPDISVKFTTDTTTGNVMGSLLGNIRRCDYICQHKLA</sequence>
<reference evidence="2" key="1">
    <citation type="journal article" date="2014" name="Nat. Commun.">
        <title>The emerging biofuel crop Camelina sativa retains a highly undifferentiated hexaploid genome structure.</title>
        <authorList>
            <person name="Kagale S."/>
            <person name="Koh C."/>
            <person name="Nixon J."/>
            <person name="Bollina V."/>
            <person name="Clarke W.E."/>
            <person name="Tuteja R."/>
            <person name="Spillane C."/>
            <person name="Robinson S.J."/>
            <person name="Links M.G."/>
            <person name="Clarke C."/>
            <person name="Higgins E.E."/>
            <person name="Huebert T."/>
            <person name="Sharpe A.G."/>
            <person name="Parkin I.A."/>
        </authorList>
    </citation>
    <scope>NUCLEOTIDE SEQUENCE [LARGE SCALE GENOMIC DNA]</scope>
    <source>
        <strain evidence="2">cv. DH55</strain>
    </source>
</reference>
<organism evidence="2 3">
    <name type="scientific">Camelina sativa</name>
    <name type="common">False flax</name>
    <name type="synonym">Myagrum sativum</name>
    <dbReference type="NCBI Taxonomy" id="90675"/>
    <lineage>
        <taxon>Eukaryota</taxon>
        <taxon>Viridiplantae</taxon>
        <taxon>Streptophyta</taxon>
        <taxon>Embryophyta</taxon>
        <taxon>Tracheophyta</taxon>
        <taxon>Spermatophyta</taxon>
        <taxon>Magnoliopsida</taxon>
        <taxon>eudicotyledons</taxon>
        <taxon>Gunneridae</taxon>
        <taxon>Pentapetalae</taxon>
        <taxon>rosids</taxon>
        <taxon>malvids</taxon>
        <taxon>Brassicales</taxon>
        <taxon>Brassicaceae</taxon>
        <taxon>Camelineae</taxon>
        <taxon>Camelina</taxon>
    </lineage>
</organism>